<reference evidence="2" key="1">
    <citation type="submission" date="2022-11" db="UniProtKB">
        <authorList>
            <consortium name="WormBaseParasite"/>
        </authorList>
    </citation>
    <scope>IDENTIFICATION</scope>
</reference>
<protein>
    <submittedName>
        <fullName evidence="2">Uncharacterized protein</fullName>
    </submittedName>
</protein>
<sequence length="86" mass="10147">MVKKDVKIRKNGEIIKKLSEVVIFDNQVYSKNQQFRLFLSSKAGKDAVLKLYKNCNFYGTIQDNETIFFDSLVVPNDYYKFPRLQD</sequence>
<dbReference type="Proteomes" id="UP000887576">
    <property type="component" value="Unplaced"/>
</dbReference>
<evidence type="ECO:0000313" key="2">
    <source>
        <dbReference type="WBParaSite" id="JU765_v2.g18279.t1"/>
    </source>
</evidence>
<name>A0AC34QPU3_9BILA</name>
<evidence type="ECO:0000313" key="1">
    <source>
        <dbReference type="Proteomes" id="UP000887576"/>
    </source>
</evidence>
<accession>A0AC34QPU3</accession>
<dbReference type="WBParaSite" id="JU765_v2.g18279.t1">
    <property type="protein sequence ID" value="JU765_v2.g18279.t1"/>
    <property type="gene ID" value="JU765_v2.g18279"/>
</dbReference>
<proteinExistence type="predicted"/>
<organism evidence="1 2">
    <name type="scientific">Panagrolaimus sp. JU765</name>
    <dbReference type="NCBI Taxonomy" id="591449"/>
    <lineage>
        <taxon>Eukaryota</taxon>
        <taxon>Metazoa</taxon>
        <taxon>Ecdysozoa</taxon>
        <taxon>Nematoda</taxon>
        <taxon>Chromadorea</taxon>
        <taxon>Rhabditida</taxon>
        <taxon>Tylenchina</taxon>
        <taxon>Panagrolaimomorpha</taxon>
        <taxon>Panagrolaimoidea</taxon>
        <taxon>Panagrolaimidae</taxon>
        <taxon>Panagrolaimus</taxon>
    </lineage>
</organism>